<proteinExistence type="predicted"/>
<sequence length="128" mass="13813">MATSIAVKIFTFSVLLAITTALTDDELAQAACAAIAPSGFVSAIRKPCNRNNPSCNTLCRDAACSMRKLYGNQGSTSGTCFQTFHIYSRRTTLKNSDMGKAHMAMYMYKKGTGCDYTNCGPNFCCCKA</sequence>
<evidence type="ECO:0000313" key="3">
    <source>
        <dbReference type="Proteomes" id="UP000005408"/>
    </source>
</evidence>
<evidence type="ECO:0000313" key="2">
    <source>
        <dbReference type="EnsemblMetazoa" id="G5728.2:cds"/>
    </source>
</evidence>
<dbReference type="Proteomes" id="UP000005408">
    <property type="component" value="Unassembled WGS sequence"/>
</dbReference>
<feature type="signal peptide" evidence="1">
    <location>
        <begin position="1"/>
        <end position="21"/>
    </location>
</feature>
<protein>
    <submittedName>
        <fullName evidence="2">Uncharacterized protein</fullName>
    </submittedName>
</protein>
<name>A0A8W8NGK5_MAGGI</name>
<reference evidence="2" key="1">
    <citation type="submission" date="2022-08" db="UniProtKB">
        <authorList>
            <consortium name="EnsemblMetazoa"/>
        </authorList>
    </citation>
    <scope>IDENTIFICATION</scope>
    <source>
        <strain evidence="2">05x7-T-G4-1.051#20</strain>
    </source>
</reference>
<keyword evidence="1" id="KW-0732">Signal</keyword>
<dbReference type="EnsemblMetazoa" id="G5728.2">
    <property type="protein sequence ID" value="G5728.2:cds"/>
    <property type="gene ID" value="G5728"/>
</dbReference>
<evidence type="ECO:0000256" key="1">
    <source>
        <dbReference type="SAM" id="SignalP"/>
    </source>
</evidence>
<feature type="chain" id="PRO_5042432113" evidence="1">
    <location>
        <begin position="22"/>
        <end position="128"/>
    </location>
</feature>
<organism evidence="2 3">
    <name type="scientific">Magallana gigas</name>
    <name type="common">Pacific oyster</name>
    <name type="synonym">Crassostrea gigas</name>
    <dbReference type="NCBI Taxonomy" id="29159"/>
    <lineage>
        <taxon>Eukaryota</taxon>
        <taxon>Metazoa</taxon>
        <taxon>Spiralia</taxon>
        <taxon>Lophotrochozoa</taxon>
        <taxon>Mollusca</taxon>
        <taxon>Bivalvia</taxon>
        <taxon>Autobranchia</taxon>
        <taxon>Pteriomorphia</taxon>
        <taxon>Ostreida</taxon>
        <taxon>Ostreoidea</taxon>
        <taxon>Ostreidae</taxon>
        <taxon>Magallana</taxon>
    </lineage>
</organism>
<keyword evidence="3" id="KW-1185">Reference proteome</keyword>
<dbReference type="AlphaFoldDB" id="A0A8W8NGK5"/>
<dbReference type="EnsemblMetazoa" id="G5728.1">
    <property type="protein sequence ID" value="G5728.1:cds"/>
    <property type="gene ID" value="G5728"/>
</dbReference>
<accession>A0A8W8NGK5</accession>